<gene>
    <name evidence="2" type="ORF">ANCCAN_18133</name>
</gene>
<evidence type="ECO:0000313" key="2">
    <source>
        <dbReference type="EMBL" id="RCN35988.1"/>
    </source>
</evidence>
<proteinExistence type="predicted"/>
<evidence type="ECO:0000313" key="3">
    <source>
        <dbReference type="Proteomes" id="UP000252519"/>
    </source>
</evidence>
<dbReference type="Proteomes" id="UP000252519">
    <property type="component" value="Unassembled WGS sequence"/>
</dbReference>
<feature type="region of interest" description="Disordered" evidence="1">
    <location>
        <begin position="1"/>
        <end position="47"/>
    </location>
</feature>
<evidence type="ECO:0000256" key="1">
    <source>
        <dbReference type="SAM" id="MobiDB-lite"/>
    </source>
</evidence>
<feature type="compositionally biased region" description="Polar residues" evidence="1">
    <location>
        <begin position="12"/>
        <end position="31"/>
    </location>
</feature>
<dbReference type="OrthoDB" id="10065080at2759"/>
<dbReference type="AlphaFoldDB" id="A0A368FWX4"/>
<name>A0A368FWX4_ANCCA</name>
<keyword evidence="3" id="KW-1185">Reference proteome</keyword>
<feature type="non-terminal residue" evidence="2">
    <location>
        <position position="139"/>
    </location>
</feature>
<accession>A0A368FWX4</accession>
<comment type="caution">
    <text evidence="2">The sequence shown here is derived from an EMBL/GenBank/DDBJ whole genome shotgun (WGS) entry which is preliminary data.</text>
</comment>
<dbReference type="EMBL" id="JOJR01000602">
    <property type="protein sequence ID" value="RCN35988.1"/>
    <property type="molecule type" value="Genomic_DNA"/>
</dbReference>
<dbReference type="STRING" id="29170.A0A368FWX4"/>
<reference evidence="2 3" key="1">
    <citation type="submission" date="2014-10" db="EMBL/GenBank/DDBJ databases">
        <title>Draft genome of the hookworm Ancylostoma caninum.</title>
        <authorList>
            <person name="Mitreva M."/>
        </authorList>
    </citation>
    <scope>NUCLEOTIDE SEQUENCE [LARGE SCALE GENOMIC DNA]</scope>
    <source>
        <strain evidence="2 3">Baltimore</strain>
    </source>
</reference>
<sequence length="139" mass="15396">MKRVHGFPISDVPSTRQTQKELPQPSTTTAGRLSPQRVIPVPPQPHVPQLPSQLAQITDVLAQQQRLFSLARGQGTGLSVEDIAMLQQLRNPLNTQLLHPAVQMGFQSQLMNGILPAGLNAVMNNRKREHDDDVKPELF</sequence>
<protein>
    <submittedName>
        <fullName evidence="2">Uncharacterized protein</fullName>
    </submittedName>
</protein>
<organism evidence="2 3">
    <name type="scientific">Ancylostoma caninum</name>
    <name type="common">Dog hookworm</name>
    <dbReference type="NCBI Taxonomy" id="29170"/>
    <lineage>
        <taxon>Eukaryota</taxon>
        <taxon>Metazoa</taxon>
        <taxon>Ecdysozoa</taxon>
        <taxon>Nematoda</taxon>
        <taxon>Chromadorea</taxon>
        <taxon>Rhabditida</taxon>
        <taxon>Rhabditina</taxon>
        <taxon>Rhabditomorpha</taxon>
        <taxon>Strongyloidea</taxon>
        <taxon>Ancylostomatidae</taxon>
        <taxon>Ancylostomatinae</taxon>
        <taxon>Ancylostoma</taxon>
    </lineage>
</organism>